<dbReference type="InterPro" id="IPR011051">
    <property type="entry name" value="RmlC_Cupin_sf"/>
</dbReference>
<dbReference type="InterPro" id="IPR014710">
    <property type="entry name" value="RmlC-like_jellyroll"/>
</dbReference>
<feature type="domain" description="Cupin type-2" evidence="1">
    <location>
        <begin position="39"/>
        <end position="111"/>
    </location>
</feature>
<evidence type="ECO:0000259" key="1">
    <source>
        <dbReference type="Pfam" id="PF07883"/>
    </source>
</evidence>
<dbReference type="GeneID" id="71059162"/>
<proteinExistence type="predicted"/>
<protein>
    <submittedName>
        <fullName evidence="2">Predicted mannose-6-phosphate isomerase,Cupin domain</fullName>
    </submittedName>
</protein>
<keyword evidence="3" id="KW-1185">Reference proteome</keyword>
<reference evidence="2 3" key="1">
    <citation type="submission" date="2017-11" db="EMBL/GenBank/DDBJ databases">
        <authorList>
            <person name="Seth-Smith MB H."/>
        </authorList>
    </citation>
    <scope>NUCLEOTIDE SEQUENCE [LARGE SCALE GENOMIC DNA]</scope>
    <source>
        <strain evidence="2">E</strain>
    </source>
</reference>
<sequence>MDDIVQLSGNGNAAESGRAFSYEMAVSHLTTPKAMFMCLATIEPGETIPPHMHPEGTETILHILSGRVEHRYGKNLEKTMLNQPGDFIFIPGNVPHQPVNLSSTEPVTAIVACNFDISIDGNSIPYAGTP</sequence>
<dbReference type="Pfam" id="PF07883">
    <property type="entry name" value="Cupin_2"/>
    <property type="match status" value="1"/>
</dbReference>
<keyword evidence="2" id="KW-0413">Isomerase</keyword>
<dbReference type="AlphaFoldDB" id="A0AAJ5NDR1"/>
<dbReference type="Proteomes" id="UP000268684">
    <property type="component" value="Chromosome III"/>
</dbReference>
<accession>A0AAJ5NDR1</accession>
<dbReference type="InterPro" id="IPR013096">
    <property type="entry name" value="Cupin_2"/>
</dbReference>
<gene>
    <name evidence="2" type="ORF">BSTAB16_6750</name>
</gene>
<dbReference type="RefSeq" id="WP_122172796.1">
    <property type="nucleotide sequence ID" value="NZ_CADFEQ010000020.1"/>
</dbReference>
<dbReference type="SUPFAM" id="SSF51182">
    <property type="entry name" value="RmlC-like cupins"/>
    <property type="match status" value="1"/>
</dbReference>
<organism evidence="2 3">
    <name type="scientific">Burkholderia stabilis</name>
    <dbReference type="NCBI Taxonomy" id="95485"/>
    <lineage>
        <taxon>Bacteria</taxon>
        <taxon>Pseudomonadati</taxon>
        <taxon>Pseudomonadota</taxon>
        <taxon>Betaproteobacteria</taxon>
        <taxon>Burkholderiales</taxon>
        <taxon>Burkholderiaceae</taxon>
        <taxon>Burkholderia</taxon>
        <taxon>Burkholderia cepacia complex</taxon>
    </lineage>
</organism>
<name>A0AAJ5NDR1_9BURK</name>
<dbReference type="Gene3D" id="2.60.120.10">
    <property type="entry name" value="Jelly Rolls"/>
    <property type="match status" value="1"/>
</dbReference>
<evidence type="ECO:0000313" key="3">
    <source>
        <dbReference type="Proteomes" id="UP000268684"/>
    </source>
</evidence>
<dbReference type="EMBL" id="LR025744">
    <property type="protein sequence ID" value="VBB16543.1"/>
    <property type="molecule type" value="Genomic_DNA"/>
</dbReference>
<dbReference type="GO" id="GO:0016853">
    <property type="term" value="F:isomerase activity"/>
    <property type="evidence" value="ECO:0007669"/>
    <property type="project" value="UniProtKB-KW"/>
</dbReference>
<evidence type="ECO:0000313" key="2">
    <source>
        <dbReference type="EMBL" id="VBB16543.1"/>
    </source>
</evidence>